<dbReference type="EMBL" id="PIPI01000007">
    <property type="protein sequence ID" value="RUO18882.1"/>
    <property type="molecule type" value="Genomic_DNA"/>
</dbReference>
<evidence type="ECO:0000259" key="2">
    <source>
        <dbReference type="Pfam" id="PF09834"/>
    </source>
</evidence>
<accession>A0A432VRD8</accession>
<feature type="transmembrane region" description="Helical" evidence="1">
    <location>
        <begin position="12"/>
        <end position="35"/>
    </location>
</feature>
<evidence type="ECO:0000256" key="1">
    <source>
        <dbReference type="SAM" id="Phobius"/>
    </source>
</evidence>
<dbReference type="RefSeq" id="WP_126793613.1">
    <property type="nucleotide sequence ID" value="NZ_PIPI01000007.1"/>
</dbReference>
<proteinExistence type="predicted"/>
<sequence length="79" mass="8602">MKKTMTFAVVHFTVAFTVTYLLTGSWVLGGLIALIEPAVNTVAYFFHEKAWAYFGNKPSGGSKCPTEQASDDVLKVLSV</sequence>
<keyword evidence="1" id="KW-0472">Membrane</keyword>
<feature type="domain" description="DUF2061" evidence="2">
    <location>
        <begin position="1"/>
        <end position="52"/>
    </location>
</feature>
<evidence type="ECO:0000313" key="4">
    <source>
        <dbReference type="Proteomes" id="UP000288212"/>
    </source>
</evidence>
<protein>
    <recommendedName>
        <fullName evidence="2">DUF2061 domain-containing protein</fullName>
    </recommendedName>
</protein>
<gene>
    <name evidence="3" type="ORF">CWE06_09825</name>
</gene>
<name>A0A432VRD8_9GAMM</name>
<dbReference type="OrthoDB" id="9133582at2"/>
<keyword evidence="1" id="KW-0812">Transmembrane</keyword>
<reference evidence="3 4" key="1">
    <citation type="journal article" date="2011" name="Front. Microbiol.">
        <title>Genomic signatures of strain selection and enhancement in Bacillus atrophaeus var. globigii, a historical biowarfare simulant.</title>
        <authorList>
            <person name="Gibbons H.S."/>
            <person name="Broomall S.M."/>
            <person name="McNew L.A."/>
            <person name="Daligault H."/>
            <person name="Chapman C."/>
            <person name="Bruce D."/>
            <person name="Karavis M."/>
            <person name="Krepps M."/>
            <person name="McGregor P.A."/>
            <person name="Hong C."/>
            <person name="Park K.H."/>
            <person name="Akmal A."/>
            <person name="Feldman A."/>
            <person name="Lin J.S."/>
            <person name="Chang W.E."/>
            <person name="Higgs B.W."/>
            <person name="Demirev P."/>
            <person name="Lindquist J."/>
            <person name="Liem A."/>
            <person name="Fochler E."/>
            <person name="Read T.D."/>
            <person name="Tapia R."/>
            <person name="Johnson S."/>
            <person name="Bishop-Lilly K.A."/>
            <person name="Detter C."/>
            <person name="Han C."/>
            <person name="Sozhamannan S."/>
            <person name="Rosenzweig C.N."/>
            <person name="Skowronski E.W."/>
        </authorList>
    </citation>
    <scope>NUCLEOTIDE SEQUENCE [LARGE SCALE GENOMIC DNA]</scope>
    <source>
        <strain evidence="3 4">AK5</strain>
    </source>
</reference>
<dbReference type="AlphaFoldDB" id="A0A432VRD8"/>
<evidence type="ECO:0000313" key="3">
    <source>
        <dbReference type="EMBL" id="RUO18882.1"/>
    </source>
</evidence>
<keyword evidence="1" id="KW-1133">Transmembrane helix</keyword>
<dbReference type="Proteomes" id="UP000288212">
    <property type="component" value="Unassembled WGS sequence"/>
</dbReference>
<comment type="caution">
    <text evidence="3">The sequence shown here is derived from an EMBL/GenBank/DDBJ whole genome shotgun (WGS) entry which is preliminary data.</text>
</comment>
<organism evidence="3 4">
    <name type="scientific">Aliidiomarina haloalkalitolerans</name>
    <dbReference type="NCBI Taxonomy" id="859059"/>
    <lineage>
        <taxon>Bacteria</taxon>
        <taxon>Pseudomonadati</taxon>
        <taxon>Pseudomonadota</taxon>
        <taxon>Gammaproteobacteria</taxon>
        <taxon>Alteromonadales</taxon>
        <taxon>Idiomarinaceae</taxon>
        <taxon>Aliidiomarina</taxon>
    </lineage>
</organism>
<dbReference type="InterPro" id="IPR018638">
    <property type="entry name" value="DUF2061_membrane"/>
</dbReference>
<dbReference type="Pfam" id="PF09834">
    <property type="entry name" value="DUF2061"/>
    <property type="match status" value="1"/>
</dbReference>
<keyword evidence="4" id="KW-1185">Reference proteome</keyword>